<evidence type="ECO:0000313" key="2">
    <source>
        <dbReference type="Proteomes" id="UP001234880"/>
    </source>
</evidence>
<protein>
    <submittedName>
        <fullName evidence="1">Uncharacterized protein</fullName>
    </submittedName>
</protein>
<evidence type="ECO:0000313" key="1">
    <source>
        <dbReference type="EMBL" id="MDP9612006.1"/>
    </source>
</evidence>
<organism evidence="1 2">
    <name type="scientific">Streptomyces demainii</name>
    <dbReference type="NCBI Taxonomy" id="588122"/>
    <lineage>
        <taxon>Bacteria</taxon>
        <taxon>Bacillati</taxon>
        <taxon>Actinomycetota</taxon>
        <taxon>Actinomycetes</taxon>
        <taxon>Kitasatosporales</taxon>
        <taxon>Streptomycetaceae</taxon>
        <taxon>Streptomyces</taxon>
    </lineage>
</organism>
<name>A0ABT9KX96_9ACTN</name>
<reference evidence="1 2" key="1">
    <citation type="submission" date="2023-07" db="EMBL/GenBank/DDBJ databases">
        <title>Sequencing the genomes of 1000 actinobacteria strains.</title>
        <authorList>
            <person name="Klenk H.-P."/>
        </authorList>
    </citation>
    <scope>NUCLEOTIDE SEQUENCE [LARGE SCALE GENOMIC DNA]</scope>
    <source>
        <strain evidence="1 2">DSM 41600</strain>
    </source>
</reference>
<accession>A0ABT9KX96</accession>
<keyword evidence="2" id="KW-1185">Reference proteome</keyword>
<dbReference type="Proteomes" id="UP001234880">
    <property type="component" value="Unassembled WGS sequence"/>
</dbReference>
<dbReference type="EMBL" id="JAURUE010000001">
    <property type="protein sequence ID" value="MDP9612006.1"/>
    <property type="molecule type" value="Genomic_DNA"/>
</dbReference>
<gene>
    <name evidence="1" type="ORF">JOF35_004283</name>
</gene>
<comment type="caution">
    <text evidence="1">The sequence shown here is derived from an EMBL/GenBank/DDBJ whole genome shotgun (WGS) entry which is preliminary data.</text>
</comment>
<proteinExistence type="predicted"/>
<sequence length="29" mass="3054">MGGAQPACRPVDWILARAFFTGSARTVAC</sequence>